<evidence type="ECO:0000256" key="1">
    <source>
        <dbReference type="ARBA" id="ARBA00004123"/>
    </source>
</evidence>
<feature type="compositionally biased region" description="Basic and acidic residues" evidence="8">
    <location>
        <begin position="245"/>
        <end position="258"/>
    </location>
</feature>
<dbReference type="InterPro" id="IPR009057">
    <property type="entry name" value="Homeodomain-like_sf"/>
</dbReference>
<feature type="domain" description="Myb-like" evidence="9">
    <location>
        <begin position="672"/>
        <end position="732"/>
    </location>
</feature>
<dbReference type="Pfam" id="PF07529">
    <property type="entry name" value="HSA"/>
    <property type="match status" value="1"/>
</dbReference>
<feature type="region of interest" description="Disordered" evidence="8">
    <location>
        <begin position="820"/>
        <end position="850"/>
    </location>
</feature>
<evidence type="ECO:0000256" key="3">
    <source>
        <dbReference type="ARBA" id="ARBA00022763"/>
    </source>
</evidence>
<dbReference type="Pfam" id="PF13921">
    <property type="entry name" value="Myb_DNA-bind_6"/>
    <property type="match status" value="1"/>
</dbReference>
<feature type="compositionally biased region" description="Polar residues" evidence="8">
    <location>
        <begin position="968"/>
        <end position="977"/>
    </location>
</feature>
<feature type="domain" description="HSA" evidence="10">
    <location>
        <begin position="484"/>
        <end position="558"/>
    </location>
</feature>
<feature type="compositionally biased region" description="Polar residues" evidence="8">
    <location>
        <begin position="1278"/>
        <end position="1310"/>
    </location>
</feature>
<feature type="region of interest" description="Disordered" evidence="8">
    <location>
        <begin position="1139"/>
        <end position="1310"/>
    </location>
</feature>
<feature type="compositionally biased region" description="Low complexity" evidence="8">
    <location>
        <begin position="821"/>
        <end position="840"/>
    </location>
</feature>
<sequence length="1310" mass="144149">MSVDLSRENATISDTKRQIRKSILSRKRKLSELFQVTVNRGITRDAPEAPRDAPSLPRFLELNDIERDLYFNPSTLPAPALIFTESPPASPKPVLLNETSTTEVSSTPRIELPSHSDATTPFKVSSSNDDALHAVGDSAAAAQRPTSPPLAHTKSPAKVTQASNGIAAQSPRKSSHDRTAGVGGAEVQSQQQQLDAASSPSSSAAQHSTNTSRTGGGSPATSPEDEASRQAHAAASHELLQEETEGAKAPHGNAERPRASRSSVNFNLTSSAPAQSSSRPSQPLSPSSSRAATQDDEAIDLQSPTKTRTEPTQILTPASSAAPDDMRRESQAHDHSDRMDVDARETSQKPKRPAVSRAVLEPITSSRVHTTKKRKRDSHVKLSLVVDKYEDAAAKPATSSLRPHEVPQHPGKLRDPKDDYMYLLFHKEALDKAYKRDLHALLAHSAKTLTTAEWMAGHQEKQDCMIIKKVYDLQQKGVWSLRQKKPEPEPKRPLTHQDYLLRHVKWLQTDFREERKLKAETLRQLAVWCAEFVAASPDERLALRVKTNGEQDQQGHIKSESNESVGTSDKLLENLPAYRLDDSVLRSTKRLKIRHGHDEREDLGLKPLTDYDLDPDAVLNDDLPPAAELPPDDDSCALFNPENKQLRARVNIQWPFKPPTGPDAAIPPQAFFENRRESQWTHEDDTQLRGYVKDFPSNWHLIADRMAPRTKFPSTRDRRTPWECYERLLSMEAQPNDINTRQMVRQFQFRIEQARSRYTSSHAASIQQAQQQAQQNGQPAVSLQGPRFPTPIRVERRASNRRFLGLLDGARKLARRRETAAAKQQQQQAAHEAAAQVPKPARAHPPHTPAHMSKLKFEQQQSNLRRQEEQKARIRAMQVQAQQQARQTGNQALYNGIAQRMGNMPNPSATANGHLAVPGQGQNRAMQQQNGQMGLPNGAHPNGPMAAQLAASGRNQIALLNQQRLAPQMNGSASTGDQQNVQQLMQQQRSLQQFQQQQAAQQHRASPGMMNGVSNSNMNGAFNNHAGSGGEASQSPHLGQAVPDGQNQASPNMSQQMMASGSGQHRRNTSQTQPQQLSNGQVPVIYNLQHQIAMNNPQLSQDEVNLRAKAQLNHMMHQSRQNALNAASGVHAISSQSNNQMAMQPPNSNTTYSQNNGNGQQNFGQTGMLASNHSQGRSGSPANPNVQQQQQQQQQHYQQQLRQQMYNQSRIPGNSGMGSPINNAASPAMGNTSVNGVGFSGNVPRTTTPVSSGVVQNQGMRPPSRSASSMGMHMNGTPFDQQQRQGSAQIATPRLASQSPRPLSSQGQPT</sequence>
<dbReference type="Gene3D" id="1.10.10.60">
    <property type="entry name" value="Homeodomain-like"/>
    <property type="match status" value="1"/>
</dbReference>
<feature type="compositionally biased region" description="Basic and acidic residues" evidence="8">
    <location>
        <begin position="548"/>
        <end position="561"/>
    </location>
</feature>
<comment type="similarity">
    <text evidence="2">Belongs to the EAF1 family.</text>
</comment>
<protein>
    <recommendedName>
        <fullName evidence="13">Vacuolar import and degradation protein 21</fullName>
    </recommendedName>
</protein>
<keyword evidence="12" id="KW-1185">Reference proteome</keyword>
<feature type="compositionally biased region" description="Basic and acidic residues" evidence="8">
    <location>
        <begin position="324"/>
        <end position="348"/>
    </location>
</feature>
<name>A0A5N6KPE7_9ROSI</name>
<feature type="compositionally biased region" description="Low complexity" evidence="8">
    <location>
        <begin position="978"/>
        <end position="1020"/>
    </location>
</feature>
<gene>
    <name evidence="11" type="ORF">FH972_021263</name>
</gene>
<dbReference type="OrthoDB" id="5364245at2759"/>
<feature type="region of interest" description="Disordered" evidence="8">
    <location>
        <begin position="548"/>
        <end position="568"/>
    </location>
</feature>
<dbReference type="GO" id="GO:0035267">
    <property type="term" value="C:NuA4 histone acetyltransferase complex"/>
    <property type="evidence" value="ECO:0007669"/>
    <property type="project" value="TreeGrafter"/>
</dbReference>
<comment type="subcellular location">
    <subcellularLocation>
        <location evidence="1">Nucleus</location>
    </subcellularLocation>
</comment>
<evidence type="ECO:0000256" key="2">
    <source>
        <dbReference type="ARBA" id="ARBA00008913"/>
    </source>
</evidence>
<evidence type="ECO:0000256" key="6">
    <source>
        <dbReference type="ARBA" id="ARBA00023242"/>
    </source>
</evidence>
<evidence type="ECO:0000313" key="11">
    <source>
        <dbReference type="EMBL" id="KAB8336959.1"/>
    </source>
</evidence>
<feature type="compositionally biased region" description="Polar residues" evidence="8">
    <location>
        <begin position="302"/>
        <end position="319"/>
    </location>
</feature>
<feature type="compositionally biased region" description="Polar residues" evidence="8">
    <location>
        <begin position="1243"/>
        <end position="1269"/>
    </location>
</feature>
<dbReference type="SUPFAM" id="SSF46689">
    <property type="entry name" value="Homeodomain-like"/>
    <property type="match status" value="1"/>
</dbReference>
<feature type="compositionally biased region" description="Polar residues" evidence="8">
    <location>
        <begin position="1021"/>
        <end position="1037"/>
    </location>
</feature>
<keyword evidence="7" id="KW-0175">Coiled coil</keyword>
<keyword evidence="3" id="KW-0227">DNA damage</keyword>
<dbReference type="EMBL" id="VIBQ01000009">
    <property type="protein sequence ID" value="KAB8336959.1"/>
    <property type="molecule type" value="Genomic_DNA"/>
</dbReference>
<feature type="compositionally biased region" description="Low complexity" evidence="8">
    <location>
        <begin position="188"/>
        <end position="206"/>
    </location>
</feature>
<dbReference type="GO" id="GO:0006325">
    <property type="term" value="P:chromatin organization"/>
    <property type="evidence" value="ECO:0007669"/>
    <property type="project" value="UniProtKB-KW"/>
</dbReference>
<proteinExistence type="inferred from homology"/>
<evidence type="ECO:0000259" key="9">
    <source>
        <dbReference type="PROSITE" id="PS50090"/>
    </source>
</evidence>
<feature type="compositionally biased region" description="Polar residues" evidence="8">
    <location>
        <begin position="260"/>
        <end position="269"/>
    </location>
</feature>
<evidence type="ECO:0008006" key="13">
    <source>
        <dbReference type="Google" id="ProtNLM"/>
    </source>
</evidence>
<feature type="compositionally biased region" description="Basic residues" evidence="8">
    <location>
        <begin position="369"/>
        <end position="378"/>
    </location>
</feature>
<feature type="compositionally biased region" description="Polar residues" evidence="8">
    <location>
        <begin position="97"/>
        <end position="108"/>
    </location>
</feature>
<evidence type="ECO:0000256" key="5">
    <source>
        <dbReference type="ARBA" id="ARBA00023204"/>
    </source>
</evidence>
<dbReference type="PROSITE" id="PS50090">
    <property type="entry name" value="MYB_LIKE"/>
    <property type="match status" value="1"/>
</dbReference>
<keyword evidence="4" id="KW-0156">Chromatin regulator</keyword>
<reference evidence="11 12" key="1">
    <citation type="submission" date="2019-06" db="EMBL/GenBank/DDBJ databases">
        <title>A chromosomal-level reference genome of Carpinus fangiana (Coryloideae, Betulaceae).</title>
        <authorList>
            <person name="Yang X."/>
            <person name="Wang Z."/>
            <person name="Zhang L."/>
            <person name="Hao G."/>
            <person name="Liu J."/>
            <person name="Yang Y."/>
        </authorList>
    </citation>
    <scope>NUCLEOTIDE SEQUENCE [LARGE SCALE GENOMIC DNA]</scope>
    <source>
        <strain evidence="11">Cfa_2016G</strain>
        <tissue evidence="11">Leaf</tissue>
    </source>
</reference>
<keyword evidence="5" id="KW-0234">DNA repair</keyword>
<dbReference type="GO" id="GO:0003682">
    <property type="term" value="F:chromatin binding"/>
    <property type="evidence" value="ECO:0007669"/>
    <property type="project" value="TreeGrafter"/>
</dbReference>
<feature type="compositionally biased region" description="Polar residues" evidence="8">
    <location>
        <begin position="1045"/>
        <end position="1078"/>
    </location>
</feature>
<feature type="compositionally biased region" description="Low complexity" evidence="8">
    <location>
        <begin position="270"/>
        <end position="292"/>
    </location>
</feature>
<dbReference type="Proteomes" id="UP000327013">
    <property type="component" value="Unassembled WGS sequence"/>
</dbReference>
<feature type="compositionally biased region" description="Low complexity" evidence="8">
    <location>
        <begin position="1187"/>
        <end position="1204"/>
    </location>
</feature>
<feature type="compositionally biased region" description="Polar residues" evidence="8">
    <location>
        <begin position="1168"/>
        <end position="1186"/>
    </location>
</feature>
<keyword evidence="6" id="KW-0539">Nucleus</keyword>
<feature type="compositionally biased region" description="Polar residues" evidence="8">
    <location>
        <begin position="1220"/>
        <end position="1235"/>
    </location>
</feature>
<evidence type="ECO:0000256" key="8">
    <source>
        <dbReference type="SAM" id="MobiDB-lite"/>
    </source>
</evidence>
<feature type="compositionally biased region" description="Polar residues" evidence="8">
    <location>
        <begin position="158"/>
        <end position="167"/>
    </location>
</feature>
<feature type="compositionally biased region" description="Low complexity" evidence="8">
    <location>
        <begin position="763"/>
        <end position="780"/>
    </location>
</feature>
<evidence type="ECO:0000256" key="4">
    <source>
        <dbReference type="ARBA" id="ARBA00022853"/>
    </source>
</evidence>
<feature type="compositionally biased region" description="Polar residues" evidence="8">
    <location>
        <begin position="116"/>
        <end position="129"/>
    </location>
</feature>
<dbReference type="GO" id="GO:0005634">
    <property type="term" value="C:nucleus"/>
    <property type="evidence" value="ECO:0007669"/>
    <property type="project" value="UniProtKB-SubCell"/>
</dbReference>
<dbReference type="SMART" id="SM00717">
    <property type="entry name" value="SANT"/>
    <property type="match status" value="1"/>
</dbReference>
<feature type="region of interest" description="Disordered" evidence="8">
    <location>
        <begin position="760"/>
        <end position="791"/>
    </location>
</feature>
<dbReference type="InterPro" id="IPR001005">
    <property type="entry name" value="SANT/Myb"/>
</dbReference>
<accession>A0A5N6KPE7</accession>
<dbReference type="CDD" id="cd00167">
    <property type="entry name" value="SANT"/>
    <property type="match status" value="1"/>
</dbReference>
<evidence type="ECO:0000259" key="10">
    <source>
        <dbReference type="PROSITE" id="PS51204"/>
    </source>
</evidence>
<evidence type="ECO:0000256" key="7">
    <source>
        <dbReference type="SAM" id="Coils"/>
    </source>
</evidence>
<dbReference type="PANTHER" id="PTHR46459">
    <property type="entry name" value="E1A-BINDING PROTEIN P400-RELATED"/>
    <property type="match status" value="1"/>
</dbReference>
<feature type="region of interest" description="Disordered" evidence="8">
    <location>
        <begin position="92"/>
        <end position="379"/>
    </location>
</feature>
<evidence type="ECO:0000313" key="12">
    <source>
        <dbReference type="Proteomes" id="UP000327013"/>
    </source>
</evidence>
<feature type="compositionally biased region" description="Low complexity" evidence="8">
    <location>
        <begin position="1147"/>
        <end position="1167"/>
    </location>
</feature>
<feature type="region of interest" description="Disordered" evidence="8">
    <location>
        <begin position="968"/>
        <end position="1078"/>
    </location>
</feature>
<dbReference type="PANTHER" id="PTHR46459:SF1">
    <property type="entry name" value="E1A-BINDING PROTEIN P400"/>
    <property type="match status" value="1"/>
</dbReference>
<dbReference type="InterPro" id="IPR014012">
    <property type="entry name" value="HSA_dom"/>
</dbReference>
<dbReference type="GO" id="GO:0006281">
    <property type="term" value="P:DNA repair"/>
    <property type="evidence" value="ECO:0007669"/>
    <property type="project" value="UniProtKB-KW"/>
</dbReference>
<dbReference type="PROSITE" id="PS51204">
    <property type="entry name" value="HSA"/>
    <property type="match status" value="1"/>
</dbReference>
<comment type="caution">
    <text evidence="11">The sequence shown here is derived from an EMBL/GenBank/DDBJ whole genome shotgun (WGS) entry which is preliminary data.</text>
</comment>
<organism evidence="11 12">
    <name type="scientific">Carpinus fangiana</name>
    <dbReference type="NCBI Taxonomy" id="176857"/>
    <lineage>
        <taxon>Eukaryota</taxon>
        <taxon>Viridiplantae</taxon>
        <taxon>Streptophyta</taxon>
        <taxon>Embryophyta</taxon>
        <taxon>Tracheophyta</taxon>
        <taxon>Spermatophyta</taxon>
        <taxon>Magnoliopsida</taxon>
        <taxon>eudicotyledons</taxon>
        <taxon>Gunneridae</taxon>
        <taxon>Pentapetalae</taxon>
        <taxon>rosids</taxon>
        <taxon>fabids</taxon>
        <taxon>Fagales</taxon>
        <taxon>Betulaceae</taxon>
        <taxon>Carpinus</taxon>
    </lineage>
</organism>
<feature type="coiled-coil region" evidence="7">
    <location>
        <begin position="857"/>
        <end position="884"/>
    </location>
</feature>